<evidence type="ECO:0000313" key="5">
    <source>
        <dbReference type="EMBL" id="PIA29426.1"/>
    </source>
</evidence>
<dbReference type="Proteomes" id="UP000230069">
    <property type="component" value="Unassembled WGS sequence"/>
</dbReference>
<evidence type="ECO:0000256" key="2">
    <source>
        <dbReference type="ARBA" id="ARBA00022525"/>
    </source>
</evidence>
<dbReference type="Gene3D" id="3.40.50.1820">
    <property type="entry name" value="alpha/beta hydrolase"/>
    <property type="match status" value="1"/>
</dbReference>
<keyword evidence="2" id="KW-0964">Secreted</keyword>
<accession>A0A2G5CDR8</accession>
<dbReference type="InParanoid" id="A0A2G5CDR8"/>
<dbReference type="OrthoDB" id="443318at2759"/>
<dbReference type="PRINTS" id="PR00724">
    <property type="entry name" value="CRBOXYPTASEC"/>
</dbReference>
<dbReference type="PANTHER" id="PTHR11802">
    <property type="entry name" value="SERINE PROTEASE FAMILY S10 SERINE CARBOXYPEPTIDASE"/>
    <property type="match status" value="1"/>
</dbReference>
<keyword evidence="4" id="KW-0325">Glycoprotein</keyword>
<dbReference type="InterPro" id="IPR001563">
    <property type="entry name" value="Peptidase_S10"/>
</dbReference>
<proteinExistence type="inferred from homology"/>
<evidence type="ECO:0000256" key="3">
    <source>
        <dbReference type="ARBA" id="ARBA00022729"/>
    </source>
</evidence>
<dbReference type="AlphaFoldDB" id="A0A2G5CDR8"/>
<dbReference type="GO" id="GO:0004185">
    <property type="term" value="F:serine-type carboxypeptidase activity"/>
    <property type="evidence" value="ECO:0007669"/>
    <property type="project" value="InterPro"/>
</dbReference>
<dbReference type="FunFam" id="3.40.50.12670:FF:000001">
    <property type="entry name" value="Carboxypeptidase"/>
    <property type="match status" value="1"/>
</dbReference>
<dbReference type="FunFam" id="3.40.50.1820:FF:000148">
    <property type="entry name" value="Serine carboxypeptidase-like 11"/>
    <property type="match status" value="1"/>
</dbReference>
<dbReference type="FunCoup" id="A0A2G5CDR8">
    <property type="interactions" value="2195"/>
</dbReference>
<sequence>MVFVCMQLIILVLLLLLSNLFFTIASSTFKVKTLPGFEGFLPFQLETGYISVDESDGVQLFYYFIESERNPKEDPLILWLSGGPGCSGFTGLVYEIGPIHFNIVEYNGSLPTLYLNPYSWTKVSNIIFLDQPVGAGFSYSTSSHGWNITDTKSAKQTYSFLRKWLNNHPQFNKNPVYIGGDSYAGIVVPIIAQEIANGIMMQHKPIVNLEGYILGNPGTDEKFDRNSRIPFSHRMALISDELYKLTKRNCKGEYVKVDSRNVKCLKNLQTVSECTKDLKVEHVLERNCIFVLVNKQNRIQGDRRSLGENFQSFDPESQLPEFGCRNYNYLLSYYWANDDNVRSALHIKKGTTKTWIRCNNQGGLPYKKDVYSTLIYHQNLSMRGYRSLIYSGDHDLLAPYLGTQAWIKSLNYSIIDDWRPWFVQDQVAGYTRTYSNHMTFATVKGAGHTAPEYMPKECLGMLSRWLSHNPL</sequence>
<dbReference type="SUPFAM" id="SSF53474">
    <property type="entry name" value="alpha/beta-Hydrolases"/>
    <property type="match status" value="1"/>
</dbReference>
<organism evidence="5 6">
    <name type="scientific">Aquilegia coerulea</name>
    <name type="common">Rocky mountain columbine</name>
    <dbReference type="NCBI Taxonomy" id="218851"/>
    <lineage>
        <taxon>Eukaryota</taxon>
        <taxon>Viridiplantae</taxon>
        <taxon>Streptophyta</taxon>
        <taxon>Embryophyta</taxon>
        <taxon>Tracheophyta</taxon>
        <taxon>Spermatophyta</taxon>
        <taxon>Magnoliopsida</taxon>
        <taxon>Ranunculales</taxon>
        <taxon>Ranunculaceae</taxon>
        <taxon>Thalictroideae</taxon>
        <taxon>Aquilegia</taxon>
    </lineage>
</organism>
<dbReference type="PANTHER" id="PTHR11802:SF29">
    <property type="entry name" value="SERINE CARBOXYPEPTIDASE-LIKE 19"/>
    <property type="match status" value="1"/>
</dbReference>
<dbReference type="Pfam" id="PF00450">
    <property type="entry name" value="Peptidase_S10"/>
    <property type="match status" value="1"/>
</dbReference>
<reference evidence="5 6" key="1">
    <citation type="submission" date="2017-09" db="EMBL/GenBank/DDBJ databases">
        <title>WGS assembly of Aquilegia coerulea Goldsmith.</title>
        <authorList>
            <person name="Hodges S."/>
            <person name="Kramer E."/>
            <person name="Nordborg M."/>
            <person name="Tomkins J."/>
            <person name="Borevitz J."/>
            <person name="Derieg N."/>
            <person name="Yan J."/>
            <person name="Mihaltcheva S."/>
            <person name="Hayes R.D."/>
            <person name="Rokhsar D."/>
        </authorList>
    </citation>
    <scope>NUCLEOTIDE SEQUENCE [LARGE SCALE GENOMIC DNA]</scope>
    <source>
        <strain evidence="6">cv. Goldsmith</strain>
    </source>
</reference>
<dbReference type="GO" id="GO:0019748">
    <property type="term" value="P:secondary metabolic process"/>
    <property type="evidence" value="ECO:0007669"/>
    <property type="project" value="UniProtKB-ARBA"/>
</dbReference>
<dbReference type="EMBL" id="KZ305077">
    <property type="protein sequence ID" value="PIA29426.1"/>
    <property type="molecule type" value="Genomic_DNA"/>
</dbReference>
<dbReference type="InterPro" id="IPR029058">
    <property type="entry name" value="AB_hydrolase_fold"/>
</dbReference>
<evidence type="ECO:0000256" key="1">
    <source>
        <dbReference type="ARBA" id="ARBA00009431"/>
    </source>
</evidence>
<comment type="similarity">
    <text evidence="1">Belongs to the peptidase S10 family.</text>
</comment>
<name>A0A2G5CDR8_AQUCA</name>
<dbReference type="Gene3D" id="3.40.50.12670">
    <property type="match status" value="1"/>
</dbReference>
<evidence type="ECO:0000313" key="6">
    <source>
        <dbReference type="Proteomes" id="UP000230069"/>
    </source>
</evidence>
<protein>
    <submittedName>
        <fullName evidence="5">Uncharacterized protein</fullName>
    </submittedName>
</protein>
<dbReference type="GO" id="GO:0016752">
    <property type="term" value="F:sinapoyltransferase activity"/>
    <property type="evidence" value="ECO:0007669"/>
    <property type="project" value="UniProtKB-ARBA"/>
</dbReference>
<keyword evidence="6" id="KW-1185">Reference proteome</keyword>
<dbReference type="GO" id="GO:0006508">
    <property type="term" value="P:proteolysis"/>
    <property type="evidence" value="ECO:0007669"/>
    <property type="project" value="InterPro"/>
</dbReference>
<keyword evidence="3" id="KW-0732">Signal</keyword>
<gene>
    <name evidence="5" type="ORF">AQUCO_06000058v1</name>
</gene>
<evidence type="ECO:0000256" key="4">
    <source>
        <dbReference type="ARBA" id="ARBA00023180"/>
    </source>
</evidence>